<dbReference type="OrthoDB" id="3051543at2759"/>
<name>A0A9P7K988_9AGAR</name>
<accession>A0A9P7K988</accession>
<sequence length="82" mass="9164">RKGSYCDDRAPSASVLKILNQGHIQYDVLVSQDLGTIEKLLALADWPAAELHQLFQEALPRLTVPQRYILIKGMKKYAANLG</sequence>
<dbReference type="Proteomes" id="UP000775547">
    <property type="component" value="Unassembled WGS sequence"/>
</dbReference>
<dbReference type="AlphaFoldDB" id="A0A9P7K988"/>
<organism evidence="1 2">
    <name type="scientific">Asterophora parasitica</name>
    <dbReference type="NCBI Taxonomy" id="117018"/>
    <lineage>
        <taxon>Eukaryota</taxon>
        <taxon>Fungi</taxon>
        <taxon>Dikarya</taxon>
        <taxon>Basidiomycota</taxon>
        <taxon>Agaricomycotina</taxon>
        <taxon>Agaricomycetes</taxon>
        <taxon>Agaricomycetidae</taxon>
        <taxon>Agaricales</taxon>
        <taxon>Tricholomatineae</taxon>
        <taxon>Lyophyllaceae</taxon>
        <taxon>Asterophora</taxon>
    </lineage>
</organism>
<comment type="caution">
    <text evidence="1">The sequence shown here is derived from an EMBL/GenBank/DDBJ whole genome shotgun (WGS) entry which is preliminary data.</text>
</comment>
<evidence type="ECO:0000313" key="1">
    <source>
        <dbReference type="EMBL" id="KAG5640695.1"/>
    </source>
</evidence>
<proteinExistence type="predicted"/>
<dbReference type="EMBL" id="JABCKV010000556">
    <property type="protein sequence ID" value="KAG5640695.1"/>
    <property type="molecule type" value="Genomic_DNA"/>
</dbReference>
<evidence type="ECO:0000313" key="2">
    <source>
        <dbReference type="Proteomes" id="UP000775547"/>
    </source>
</evidence>
<reference evidence="1" key="1">
    <citation type="submission" date="2020-07" db="EMBL/GenBank/DDBJ databases">
        <authorList>
            <person name="Nieuwenhuis M."/>
            <person name="Van De Peppel L.J.J."/>
        </authorList>
    </citation>
    <scope>NUCLEOTIDE SEQUENCE</scope>
    <source>
        <strain evidence="1">AP01</strain>
        <tissue evidence="1">Mycelium</tissue>
    </source>
</reference>
<reference evidence="1" key="2">
    <citation type="submission" date="2021-10" db="EMBL/GenBank/DDBJ databases">
        <title>Phylogenomics reveals ancestral predisposition of the termite-cultivated fungus Termitomyces towards a domesticated lifestyle.</title>
        <authorList>
            <person name="Auxier B."/>
            <person name="Grum-Grzhimaylo A."/>
            <person name="Cardenas M.E."/>
            <person name="Lodge J.D."/>
            <person name="Laessoe T."/>
            <person name="Pedersen O."/>
            <person name="Smith M.E."/>
            <person name="Kuyper T.W."/>
            <person name="Franco-Molano E.A."/>
            <person name="Baroni T.J."/>
            <person name="Aanen D.K."/>
        </authorList>
    </citation>
    <scope>NUCLEOTIDE SEQUENCE</scope>
    <source>
        <strain evidence="1">AP01</strain>
        <tissue evidence="1">Mycelium</tissue>
    </source>
</reference>
<keyword evidence="2" id="KW-1185">Reference proteome</keyword>
<gene>
    <name evidence="1" type="ORF">DXG03_007493</name>
</gene>
<feature type="non-terminal residue" evidence="1">
    <location>
        <position position="82"/>
    </location>
</feature>
<protein>
    <submittedName>
        <fullName evidence="1">Uncharacterized protein</fullName>
    </submittedName>
</protein>